<name>A0AAV1AXC9_VICFA</name>
<organism evidence="1 2">
    <name type="scientific">Vicia faba</name>
    <name type="common">Broad bean</name>
    <name type="synonym">Faba vulgaris</name>
    <dbReference type="NCBI Taxonomy" id="3906"/>
    <lineage>
        <taxon>Eukaryota</taxon>
        <taxon>Viridiplantae</taxon>
        <taxon>Streptophyta</taxon>
        <taxon>Embryophyta</taxon>
        <taxon>Tracheophyta</taxon>
        <taxon>Spermatophyta</taxon>
        <taxon>Magnoliopsida</taxon>
        <taxon>eudicotyledons</taxon>
        <taxon>Gunneridae</taxon>
        <taxon>Pentapetalae</taxon>
        <taxon>rosids</taxon>
        <taxon>fabids</taxon>
        <taxon>Fabales</taxon>
        <taxon>Fabaceae</taxon>
        <taxon>Papilionoideae</taxon>
        <taxon>50 kb inversion clade</taxon>
        <taxon>NPAAA clade</taxon>
        <taxon>Hologalegina</taxon>
        <taxon>IRL clade</taxon>
        <taxon>Fabeae</taxon>
        <taxon>Vicia</taxon>
    </lineage>
</organism>
<evidence type="ECO:0000313" key="2">
    <source>
        <dbReference type="Proteomes" id="UP001157006"/>
    </source>
</evidence>
<gene>
    <name evidence="1" type="ORF">VFH_V133040</name>
</gene>
<reference evidence="1 2" key="1">
    <citation type="submission" date="2023-01" db="EMBL/GenBank/DDBJ databases">
        <authorList>
            <person name="Kreplak J."/>
        </authorList>
    </citation>
    <scope>NUCLEOTIDE SEQUENCE [LARGE SCALE GENOMIC DNA]</scope>
</reference>
<accession>A0AAV1AXC9</accession>
<dbReference type="EMBL" id="OX451740">
    <property type="protein sequence ID" value="CAI8614513.1"/>
    <property type="molecule type" value="Genomic_DNA"/>
</dbReference>
<dbReference type="AlphaFoldDB" id="A0AAV1AXC9"/>
<keyword evidence="2" id="KW-1185">Reference proteome</keyword>
<protein>
    <submittedName>
        <fullName evidence="1">Uncharacterized protein</fullName>
    </submittedName>
</protein>
<evidence type="ECO:0000313" key="1">
    <source>
        <dbReference type="EMBL" id="CAI8614513.1"/>
    </source>
</evidence>
<dbReference type="Proteomes" id="UP001157006">
    <property type="component" value="Chromosome 5"/>
</dbReference>
<proteinExistence type="predicted"/>
<sequence length="160" mass="18204">MNYKDFKDRFLHIGCGPRCPRVLYVTDNHPKFPLYWTGNPLPISGFNYDKLSDLEVQSLQLLDSFSFFKVKDLLPFSVEEVSNFLDKMIDLSVREQKKLMVALRASRQGTEGPLEAKFDLFGLELRTSKKKKGTVPRPGVVISKPQSPAKVIPAIEDTIE</sequence>